<proteinExistence type="predicted"/>
<dbReference type="RefSeq" id="WP_264016235.1">
    <property type="nucleotide sequence ID" value="NZ_JACKSJ010000270.1"/>
</dbReference>
<evidence type="ECO:0000313" key="3">
    <source>
        <dbReference type="Proteomes" id="UP001140293"/>
    </source>
</evidence>
<reference evidence="2" key="1">
    <citation type="submission" date="2020-07" db="EMBL/GenBank/DDBJ databases">
        <authorList>
            <person name="Pettersson B.M.F."/>
            <person name="Behra P.R.K."/>
            <person name="Ramesh M."/>
            <person name="Das S."/>
            <person name="Dasgupta S."/>
            <person name="Kirsebom L.A."/>
        </authorList>
    </citation>
    <scope>NUCLEOTIDE SEQUENCE</scope>
    <source>
        <strain evidence="2">DSM 44615</strain>
    </source>
</reference>
<dbReference type="AlphaFoldDB" id="A0A9X3C0W8"/>
<protein>
    <submittedName>
        <fullName evidence="2">Nuclear transport factor 2 family protein</fullName>
    </submittedName>
</protein>
<evidence type="ECO:0000313" key="2">
    <source>
        <dbReference type="EMBL" id="MCV7174062.1"/>
    </source>
</evidence>
<dbReference type="Proteomes" id="UP001140293">
    <property type="component" value="Unassembled WGS sequence"/>
</dbReference>
<dbReference type="EMBL" id="JACKSJ010000270">
    <property type="protein sequence ID" value="MCV7174062.1"/>
    <property type="molecule type" value="Genomic_DNA"/>
</dbReference>
<comment type="caution">
    <text evidence="2">The sequence shown here is derived from an EMBL/GenBank/DDBJ whole genome shotgun (WGS) entry which is preliminary data.</text>
</comment>
<organism evidence="2 3">
    <name type="scientific">[Mycobacterium] manitobense</name>
    <dbReference type="NCBI Taxonomy" id="190147"/>
    <lineage>
        <taxon>Bacteria</taxon>
        <taxon>Bacillati</taxon>
        <taxon>Actinomycetota</taxon>
        <taxon>Actinomycetes</taxon>
        <taxon>Mycobacteriales</taxon>
        <taxon>Mycobacteriaceae</taxon>
        <taxon>Mycolicibacterium</taxon>
    </lineage>
</organism>
<dbReference type="Gene3D" id="3.10.450.50">
    <property type="match status" value="1"/>
</dbReference>
<reference evidence="2" key="2">
    <citation type="journal article" date="2022" name="BMC Genomics">
        <title>Comparative genome analysis of mycobacteria focusing on tRNA and non-coding RNA.</title>
        <authorList>
            <person name="Behra P.R.K."/>
            <person name="Pettersson B.M.F."/>
            <person name="Ramesh M."/>
            <person name="Das S."/>
            <person name="Dasgupta S."/>
            <person name="Kirsebom L.A."/>
        </authorList>
    </citation>
    <scope>NUCLEOTIDE SEQUENCE</scope>
    <source>
        <strain evidence="2">DSM 44615</strain>
    </source>
</reference>
<gene>
    <name evidence="2" type="ORF">H7I41_29510</name>
</gene>
<sequence length="129" mass="14394">MSAPQSLAELYDRYVAAWAAHDPDAVVALHSDQTRFWLHHGRPAVDGRTAVRDAFAEMFAALPDFGFVVHRTEFGPRHWVLDWTLTCSGPGGRPLRWDCIDLVTVTDDWRVARKDTFVDGVQFAAALAG</sequence>
<feature type="domain" description="SnoaL-like" evidence="1">
    <location>
        <begin position="12"/>
        <end position="112"/>
    </location>
</feature>
<keyword evidence="3" id="KW-1185">Reference proteome</keyword>
<name>A0A9X3C0W8_9MYCO</name>
<evidence type="ECO:0000259" key="1">
    <source>
        <dbReference type="Pfam" id="PF12680"/>
    </source>
</evidence>
<dbReference type="SUPFAM" id="SSF54427">
    <property type="entry name" value="NTF2-like"/>
    <property type="match status" value="1"/>
</dbReference>
<accession>A0A9X3C0W8</accession>
<dbReference type="InterPro" id="IPR037401">
    <property type="entry name" value="SnoaL-like"/>
</dbReference>
<dbReference type="InterPro" id="IPR032710">
    <property type="entry name" value="NTF2-like_dom_sf"/>
</dbReference>
<dbReference type="Pfam" id="PF12680">
    <property type="entry name" value="SnoaL_2"/>
    <property type="match status" value="1"/>
</dbReference>